<dbReference type="AlphaFoldDB" id="A0A9K3NUQ6"/>
<dbReference type="Gene3D" id="3.60.10.10">
    <property type="entry name" value="Endonuclease/exonuclease/phosphatase"/>
    <property type="match status" value="1"/>
</dbReference>
<keyword evidence="3" id="KW-1185">Reference proteome</keyword>
<dbReference type="InterPro" id="IPR000477">
    <property type="entry name" value="RT_dom"/>
</dbReference>
<keyword evidence="2" id="KW-0548">Nucleotidyltransferase</keyword>
<dbReference type="Pfam" id="PF03372">
    <property type="entry name" value="Exo_endo_phos"/>
    <property type="match status" value="1"/>
</dbReference>
<dbReference type="PROSITE" id="PS50878">
    <property type="entry name" value="RT_POL"/>
    <property type="match status" value="1"/>
</dbReference>
<proteinExistence type="predicted"/>
<reference evidence="2" key="1">
    <citation type="journal article" date="2017" name="Nature">
        <title>The sunflower genome provides insights into oil metabolism, flowering and Asterid evolution.</title>
        <authorList>
            <person name="Badouin H."/>
            <person name="Gouzy J."/>
            <person name="Grassa C.J."/>
            <person name="Murat F."/>
            <person name="Staton S.E."/>
            <person name="Cottret L."/>
            <person name="Lelandais-Briere C."/>
            <person name="Owens G.L."/>
            <person name="Carrere S."/>
            <person name="Mayjonade B."/>
            <person name="Legrand L."/>
            <person name="Gill N."/>
            <person name="Kane N.C."/>
            <person name="Bowers J.E."/>
            <person name="Hubner S."/>
            <person name="Bellec A."/>
            <person name="Berard A."/>
            <person name="Berges H."/>
            <person name="Blanchet N."/>
            <person name="Boniface M.C."/>
            <person name="Brunel D."/>
            <person name="Catrice O."/>
            <person name="Chaidir N."/>
            <person name="Claudel C."/>
            <person name="Donnadieu C."/>
            <person name="Faraut T."/>
            <person name="Fievet G."/>
            <person name="Helmstetter N."/>
            <person name="King M."/>
            <person name="Knapp S.J."/>
            <person name="Lai Z."/>
            <person name="Le Paslier M.C."/>
            <person name="Lippi Y."/>
            <person name="Lorenzon L."/>
            <person name="Mandel J.R."/>
            <person name="Marage G."/>
            <person name="Marchand G."/>
            <person name="Marquand E."/>
            <person name="Bret-Mestries E."/>
            <person name="Morien E."/>
            <person name="Nambeesan S."/>
            <person name="Nguyen T."/>
            <person name="Pegot-Espagnet P."/>
            <person name="Pouilly N."/>
            <person name="Raftis F."/>
            <person name="Sallet E."/>
            <person name="Schiex T."/>
            <person name="Thomas J."/>
            <person name="Vandecasteele C."/>
            <person name="Vares D."/>
            <person name="Vear F."/>
            <person name="Vautrin S."/>
            <person name="Crespi M."/>
            <person name="Mangin B."/>
            <person name="Burke J.M."/>
            <person name="Salse J."/>
            <person name="Munos S."/>
            <person name="Vincourt P."/>
            <person name="Rieseberg L.H."/>
            <person name="Langlade N.B."/>
        </authorList>
    </citation>
    <scope>NUCLEOTIDE SEQUENCE</scope>
    <source>
        <tissue evidence="2">Leaves</tissue>
    </source>
</reference>
<dbReference type="Proteomes" id="UP000215914">
    <property type="component" value="Unassembled WGS sequence"/>
</dbReference>
<organism evidence="2 3">
    <name type="scientific">Helianthus annuus</name>
    <name type="common">Common sunflower</name>
    <dbReference type="NCBI Taxonomy" id="4232"/>
    <lineage>
        <taxon>Eukaryota</taxon>
        <taxon>Viridiplantae</taxon>
        <taxon>Streptophyta</taxon>
        <taxon>Embryophyta</taxon>
        <taxon>Tracheophyta</taxon>
        <taxon>Spermatophyta</taxon>
        <taxon>Magnoliopsida</taxon>
        <taxon>eudicotyledons</taxon>
        <taxon>Gunneridae</taxon>
        <taxon>Pentapetalae</taxon>
        <taxon>asterids</taxon>
        <taxon>campanulids</taxon>
        <taxon>Asterales</taxon>
        <taxon>Asteraceae</taxon>
        <taxon>Asteroideae</taxon>
        <taxon>Heliantheae alliance</taxon>
        <taxon>Heliantheae</taxon>
        <taxon>Helianthus</taxon>
    </lineage>
</organism>
<name>A0A9K3NUQ6_HELAN</name>
<reference evidence="2" key="2">
    <citation type="submission" date="2020-06" db="EMBL/GenBank/DDBJ databases">
        <title>Helianthus annuus Genome sequencing and assembly Release 2.</title>
        <authorList>
            <person name="Gouzy J."/>
            <person name="Langlade N."/>
            <person name="Munos S."/>
        </authorList>
    </citation>
    <scope>NUCLEOTIDE SEQUENCE</scope>
    <source>
        <tissue evidence="2">Leaves</tissue>
    </source>
</reference>
<accession>A0A9K3NUQ6</accession>
<keyword evidence="2" id="KW-0695">RNA-directed DNA polymerase</keyword>
<evidence type="ECO:0000313" key="3">
    <source>
        <dbReference type="Proteomes" id="UP000215914"/>
    </source>
</evidence>
<dbReference type="InterPro" id="IPR005135">
    <property type="entry name" value="Endo/exonuclease/phosphatase"/>
</dbReference>
<keyword evidence="2" id="KW-0808">Transferase</keyword>
<dbReference type="SUPFAM" id="SSF56672">
    <property type="entry name" value="DNA/RNA polymerases"/>
    <property type="match status" value="1"/>
</dbReference>
<feature type="domain" description="Reverse transcriptase" evidence="1">
    <location>
        <begin position="408"/>
        <end position="686"/>
    </location>
</feature>
<dbReference type="CDD" id="cd01650">
    <property type="entry name" value="RT_nLTR_like"/>
    <property type="match status" value="1"/>
</dbReference>
<protein>
    <submittedName>
        <fullName evidence="2">RNA-directed DNA polymerase</fullName>
        <ecNumber evidence="2">2.7.7.49</ecNumber>
    </submittedName>
</protein>
<dbReference type="EC" id="2.7.7.49" evidence="2"/>
<dbReference type="PANTHER" id="PTHR33116">
    <property type="entry name" value="REVERSE TRANSCRIPTASE ZINC-BINDING DOMAIN-CONTAINING PROTEIN-RELATED-RELATED"/>
    <property type="match status" value="1"/>
</dbReference>
<dbReference type="InterPro" id="IPR043502">
    <property type="entry name" value="DNA/RNA_pol_sf"/>
</dbReference>
<evidence type="ECO:0000313" key="2">
    <source>
        <dbReference type="EMBL" id="KAF5812048.1"/>
    </source>
</evidence>
<dbReference type="GO" id="GO:0003964">
    <property type="term" value="F:RNA-directed DNA polymerase activity"/>
    <property type="evidence" value="ECO:0007669"/>
    <property type="project" value="UniProtKB-KW"/>
</dbReference>
<dbReference type="InterPro" id="IPR036691">
    <property type="entry name" value="Endo/exonu/phosph_ase_sf"/>
</dbReference>
<dbReference type="InterPro" id="IPR026960">
    <property type="entry name" value="RVT-Znf"/>
</dbReference>
<dbReference type="SUPFAM" id="SSF56219">
    <property type="entry name" value="DNase I-like"/>
    <property type="match status" value="1"/>
</dbReference>
<dbReference type="Pfam" id="PF13966">
    <property type="entry name" value="zf-RVT"/>
    <property type="match status" value="1"/>
</dbReference>
<comment type="caution">
    <text evidence="2">The sequence shown here is derived from an EMBL/GenBank/DDBJ whole genome shotgun (WGS) entry which is preliminary data.</text>
</comment>
<dbReference type="Gramene" id="mRNA:HanXRQr2_Chr04g0188291">
    <property type="protein sequence ID" value="CDS:HanXRQr2_Chr04g0188291.1"/>
    <property type="gene ID" value="HanXRQr2_Chr04g0188291"/>
</dbReference>
<dbReference type="Pfam" id="PF00078">
    <property type="entry name" value="RVT_1"/>
    <property type="match status" value="1"/>
</dbReference>
<gene>
    <name evidence="2" type="ORF">HanXRQr2_Chr04g0188291</name>
</gene>
<dbReference type="EMBL" id="MNCJ02000319">
    <property type="protein sequence ID" value="KAF5812048.1"/>
    <property type="molecule type" value="Genomic_DNA"/>
</dbReference>
<sequence length="1144" mass="131036">MWDPAVFEVTQVVKHNRFLLTSGTLKHTGEYVNVINVYAYNDPIDRRGLWAELLATRRSIGGLWVIVGDFNDVRIPEERFNSEFVALNAFYFNRFIQLAELCEYQMGGRKYTYHADNGVSMSKLDRLLVCHDFMNKWPQASLVALSNFVSDHSPILLSVSSVDFGPIPCRIFNSWMELPGFMEYVEQLCLEFRFEGPADLGLATKLKWVKYKIKGWVKELKAVKEAEYGAKVSQLEALELLAEDRSLSPQELELRADCKRYLMDADRLKTMDLKQKSRVKWAVDGDENTAYFHRVVNANTSNNRINGLMLDGEWVVTPTLLKDTICSFFAEKFLEPLDNRPSLICPNLASVSMQENERLVAPFSVSEIKEAVWDCGSDKAPGPDGINFRFLKRCWGLLENDFVKLLEEFYNNATISQGCTSSFLALIPKCGDPGGLKDYRPISLVGCISKVISKVLANRLKPVIQNLIAEEQTGFLTNRSIMDGPLVLNELIAWMKKNRKSGFILKVDIEKAYDSVSWAFLESILSQLGFSGVWIKWVMATVTSARASVLVNGSPTHEFPCFRGLRQGDPLSPFLFLIVMEALTGVLKKAGEIGLFNGLRCGNNGPILSHFLYADDAVFVGEWCTENARNLNRILRCFYLASGLRVNAAKSSLYGIGVCSENTSSMADVFKCRVGSLPFKHLGLQVGANMNMVKHWDPVMEVFKKRLSAWKSNILSFGGKITLIKSVLNALPTYYFSIYKAPRQVIKQLERMRREFLWGTNSDHSKMTWVAWQHAMTPREKGGLGLGSLREANLAMLAKWWWRFKVDTNGLWRKVIWSIHNSSRSWQFIPKKVTIAGSWKQVGNLSQDMGEYGMNLALLFRGILGQGDQITFWQDKWLFENPLQYEFPNLFELEQQKTAKVADRIFDSGGLLTIRFRWTRPPDSEAELTQLAELEHALMSVNVREGKDKWSWDLDSSGNFSVSSLRVRLQTERFPDLNLAFEWNAWVPIKVNFFSWRLALNRVPTMVDLARRNVHFESLTCKLCGESNESVEHLFVACGFAQLVWDFIAQWSRCNQVFVFGIKDLFEIHRHVRGSPRWKKMLYSIIQIAVWCIWRCRNDRVFNRKVTTADGIKDEIRQLGFLWVRNRTKGQSMSWQQWCNFEVA</sequence>
<evidence type="ECO:0000259" key="1">
    <source>
        <dbReference type="PROSITE" id="PS50878"/>
    </source>
</evidence>
<dbReference type="PANTHER" id="PTHR33116:SF78">
    <property type="entry name" value="OS12G0587133 PROTEIN"/>
    <property type="match status" value="1"/>
</dbReference>